<dbReference type="InterPro" id="IPR036691">
    <property type="entry name" value="Endo/exonu/phosph_ase_sf"/>
</dbReference>
<dbReference type="Gene3D" id="3.60.10.10">
    <property type="entry name" value="Endonuclease/exonuclease/phosphatase"/>
    <property type="match status" value="1"/>
</dbReference>
<dbReference type="SUPFAM" id="SSF56219">
    <property type="entry name" value="DNase I-like"/>
    <property type="match status" value="1"/>
</dbReference>
<protein>
    <submittedName>
        <fullName evidence="1">Uncharacterized protein</fullName>
    </submittedName>
</protein>
<dbReference type="Proteomes" id="UP000499080">
    <property type="component" value="Unassembled WGS sequence"/>
</dbReference>
<evidence type="ECO:0000313" key="1">
    <source>
        <dbReference type="EMBL" id="GBO03213.1"/>
    </source>
</evidence>
<dbReference type="AlphaFoldDB" id="A0A4Y2TRF2"/>
<keyword evidence="2" id="KW-1185">Reference proteome</keyword>
<evidence type="ECO:0000313" key="2">
    <source>
        <dbReference type="Proteomes" id="UP000499080"/>
    </source>
</evidence>
<dbReference type="OrthoDB" id="6435496at2759"/>
<proteinExistence type="predicted"/>
<accession>A0A4Y2TRF2</accession>
<gene>
    <name evidence="1" type="ORF">AVEN_215432_1</name>
</gene>
<reference evidence="1 2" key="1">
    <citation type="journal article" date="2019" name="Sci. Rep.">
        <title>Orb-weaving spider Araneus ventricosus genome elucidates the spidroin gene catalogue.</title>
        <authorList>
            <person name="Kono N."/>
            <person name="Nakamura H."/>
            <person name="Ohtoshi R."/>
            <person name="Moran D.A.P."/>
            <person name="Shinohara A."/>
            <person name="Yoshida Y."/>
            <person name="Fujiwara M."/>
            <person name="Mori M."/>
            <person name="Tomita M."/>
            <person name="Arakawa K."/>
        </authorList>
    </citation>
    <scope>NUCLEOTIDE SEQUENCE [LARGE SCALE GENOMIC DNA]</scope>
</reference>
<comment type="caution">
    <text evidence="1">The sequence shown here is derived from an EMBL/GenBank/DDBJ whole genome shotgun (WGS) entry which is preliminary data.</text>
</comment>
<name>A0A4Y2TRF2_ARAVE</name>
<organism evidence="1 2">
    <name type="scientific">Araneus ventricosus</name>
    <name type="common">Orbweaver spider</name>
    <name type="synonym">Epeira ventricosa</name>
    <dbReference type="NCBI Taxonomy" id="182803"/>
    <lineage>
        <taxon>Eukaryota</taxon>
        <taxon>Metazoa</taxon>
        <taxon>Ecdysozoa</taxon>
        <taxon>Arthropoda</taxon>
        <taxon>Chelicerata</taxon>
        <taxon>Arachnida</taxon>
        <taxon>Araneae</taxon>
        <taxon>Araneomorphae</taxon>
        <taxon>Entelegynae</taxon>
        <taxon>Araneoidea</taxon>
        <taxon>Araneidae</taxon>
        <taxon>Araneus</taxon>
    </lineage>
</organism>
<sequence length="111" mass="12858">MIDDKGFITLNDGTHTHYSYSYNSKEALDISFVSPDLDPSCTWKVQENIGSDLLPILIELKKRQSVCINNRKIWNFRRGDWLSFTTFTDNEISRNPLTEDLDTNSITLKKI</sequence>
<dbReference type="EMBL" id="BGPR01030599">
    <property type="protein sequence ID" value="GBO03213.1"/>
    <property type="molecule type" value="Genomic_DNA"/>
</dbReference>